<feature type="compositionally biased region" description="Basic and acidic residues" evidence="7">
    <location>
        <begin position="301"/>
        <end position="313"/>
    </location>
</feature>
<feature type="domain" description="Chromo" evidence="13">
    <location>
        <begin position="1"/>
        <end position="289"/>
    </location>
</feature>
<protein>
    <recommendedName>
        <fullName evidence="16">Chitin deacetylase</fullName>
    </recommendedName>
</protein>
<evidence type="ECO:0000256" key="4">
    <source>
        <dbReference type="ARBA" id="ARBA00023163"/>
    </source>
</evidence>
<evidence type="ECO:0000256" key="3">
    <source>
        <dbReference type="ARBA" id="ARBA00023015"/>
    </source>
</evidence>
<dbReference type="FunFam" id="1.10.10.60:FF:000014">
    <property type="entry name" value="SWI/SNF complex subunit SMARCC2 isoform C"/>
    <property type="match status" value="1"/>
</dbReference>
<feature type="compositionally biased region" description="Polar residues" evidence="7">
    <location>
        <begin position="277"/>
        <end position="295"/>
    </location>
</feature>
<feature type="compositionally biased region" description="Basic and acidic residues" evidence="7">
    <location>
        <begin position="378"/>
        <end position="403"/>
    </location>
</feature>
<feature type="domain" description="Myb-like" evidence="8">
    <location>
        <begin position="687"/>
        <end position="729"/>
    </location>
</feature>
<dbReference type="FunFam" id="1.10.10.10:FF:000020">
    <property type="entry name" value="SWI/SNF complex subunit SMARCC2 isoform c"/>
    <property type="match status" value="1"/>
</dbReference>
<dbReference type="InterPro" id="IPR011330">
    <property type="entry name" value="Glyco_hydro/deAcase_b/a-brl"/>
</dbReference>
<dbReference type="SUPFAM" id="SSF88713">
    <property type="entry name" value="Glycoside hydrolase/deacetylase"/>
    <property type="match status" value="1"/>
</dbReference>
<dbReference type="PROSITE" id="PS51677">
    <property type="entry name" value="NODB"/>
    <property type="match status" value="1"/>
</dbReference>
<reference evidence="14" key="1">
    <citation type="submission" date="2021-07" db="EMBL/GenBank/DDBJ databases">
        <title>Draft genome of Mortierella alpina, strain LL118, isolated from an aspen leaf litter sample.</title>
        <authorList>
            <person name="Yang S."/>
            <person name="Vinatzer B.A."/>
        </authorList>
    </citation>
    <scope>NUCLEOTIDE SEQUENCE</scope>
    <source>
        <strain evidence="14">LL118</strain>
    </source>
</reference>
<feature type="compositionally biased region" description="Basic and acidic residues" evidence="7">
    <location>
        <begin position="791"/>
        <end position="801"/>
    </location>
</feature>
<dbReference type="SUPFAM" id="SSF46689">
    <property type="entry name" value="Homeodomain-like"/>
    <property type="match status" value="2"/>
</dbReference>
<name>A0A9P8A614_MORAP</name>
<dbReference type="InterPro" id="IPR036388">
    <property type="entry name" value="WH-like_DNA-bd_sf"/>
</dbReference>
<dbReference type="InterPro" id="IPR032451">
    <property type="entry name" value="SMARCC_C"/>
</dbReference>
<dbReference type="InterPro" id="IPR009057">
    <property type="entry name" value="Homeodomain-like_sf"/>
</dbReference>
<dbReference type="GO" id="GO:0016020">
    <property type="term" value="C:membrane"/>
    <property type="evidence" value="ECO:0007669"/>
    <property type="project" value="TreeGrafter"/>
</dbReference>
<keyword evidence="3" id="KW-0805">Transcription regulation</keyword>
<feature type="compositionally biased region" description="Basic and acidic residues" evidence="7">
    <location>
        <begin position="811"/>
        <end position="826"/>
    </location>
</feature>
<comment type="caution">
    <text evidence="14">The sequence shown here is derived from an EMBL/GenBank/DDBJ whole genome shotgun (WGS) entry which is preliminary data.</text>
</comment>
<dbReference type="PROSITE" id="PS50172">
    <property type="entry name" value="BRCT"/>
    <property type="match status" value="1"/>
</dbReference>
<dbReference type="GO" id="GO:0009272">
    <property type="term" value="P:fungal-type cell wall biogenesis"/>
    <property type="evidence" value="ECO:0007669"/>
    <property type="project" value="UniProtKB-ARBA"/>
</dbReference>
<dbReference type="PANTHER" id="PTHR10587:SF133">
    <property type="entry name" value="CHITIN DEACETYLASE 1-RELATED"/>
    <property type="match status" value="1"/>
</dbReference>
<dbReference type="PROSITE" id="PS50934">
    <property type="entry name" value="SWIRM"/>
    <property type="match status" value="1"/>
</dbReference>
<dbReference type="PROSITE" id="PS51293">
    <property type="entry name" value="SANT"/>
    <property type="match status" value="1"/>
</dbReference>
<evidence type="ECO:0000256" key="7">
    <source>
        <dbReference type="SAM" id="MobiDB-lite"/>
    </source>
</evidence>
<dbReference type="CDD" id="cd00167">
    <property type="entry name" value="SANT"/>
    <property type="match status" value="1"/>
</dbReference>
<dbReference type="Pfam" id="PF00249">
    <property type="entry name" value="Myb_DNA-binding"/>
    <property type="match status" value="1"/>
</dbReference>
<dbReference type="InterPro" id="IPR032450">
    <property type="entry name" value="SMARCC_N"/>
</dbReference>
<dbReference type="InterPro" id="IPR041984">
    <property type="entry name" value="Rsc8/Ssr1/Ssr2_ZZ"/>
</dbReference>
<dbReference type="Proteomes" id="UP000717515">
    <property type="component" value="Unassembled WGS sequence"/>
</dbReference>
<dbReference type="InterPro" id="IPR001005">
    <property type="entry name" value="SANT/Myb"/>
</dbReference>
<evidence type="ECO:0008006" key="16">
    <source>
        <dbReference type="Google" id="ProtNLM"/>
    </source>
</evidence>
<dbReference type="Gene3D" id="3.40.50.10190">
    <property type="entry name" value="BRCT domain"/>
    <property type="match status" value="1"/>
</dbReference>
<feature type="domain" description="SANT" evidence="11">
    <location>
        <begin position="682"/>
        <end position="733"/>
    </location>
</feature>
<dbReference type="Pfam" id="PF16496">
    <property type="entry name" value="SWIRM-assoc_2"/>
    <property type="match status" value="1"/>
</dbReference>
<accession>A0A9P8A614</accession>
<dbReference type="GO" id="GO:0005975">
    <property type="term" value="P:carbohydrate metabolic process"/>
    <property type="evidence" value="ECO:0007669"/>
    <property type="project" value="InterPro"/>
</dbReference>
<evidence type="ECO:0000256" key="2">
    <source>
        <dbReference type="ARBA" id="ARBA00022801"/>
    </source>
</evidence>
<gene>
    <name evidence="14" type="ORF">KVV02_000487</name>
</gene>
<keyword evidence="6" id="KW-0175">Coiled coil</keyword>
<dbReference type="GO" id="GO:0006355">
    <property type="term" value="P:regulation of DNA-templated transcription"/>
    <property type="evidence" value="ECO:0007669"/>
    <property type="project" value="UniProtKB-ARBA"/>
</dbReference>
<evidence type="ECO:0000259" key="13">
    <source>
        <dbReference type="PROSITE" id="PS52032"/>
    </source>
</evidence>
<dbReference type="Pfam" id="PF16495">
    <property type="entry name" value="SWIRM-assoc_1"/>
    <property type="match status" value="1"/>
</dbReference>
<dbReference type="Gene3D" id="1.10.10.60">
    <property type="entry name" value="Homeodomain-like"/>
    <property type="match status" value="1"/>
</dbReference>
<dbReference type="InterPro" id="IPR007526">
    <property type="entry name" value="SWIRM"/>
</dbReference>
<dbReference type="SUPFAM" id="SSF52113">
    <property type="entry name" value="BRCT domain"/>
    <property type="match status" value="1"/>
</dbReference>
<dbReference type="InterPro" id="IPR002509">
    <property type="entry name" value="NODB_dom"/>
</dbReference>
<feature type="coiled-coil region" evidence="6">
    <location>
        <begin position="868"/>
        <end position="928"/>
    </location>
</feature>
<sequence>MPGRKSGGADLDFYQSPHTIAHFEHIKEPLARDLSLSPDEAASLSGESLALLIHALQQFQEDVLGASYAKDALSLHQAPARIPSKVFRNVSITPGSPIYRVLLAAFQYRQKNGLQDWDLANPAKQSQYIDMISHIRNALVDSGVFKNPCIAFSESVSVEEREALTSIIHKLGGTVVLDALQVSQATHILQPSSSEQSSPEGEEWLRTLEKKDGKVLVHYWYHPDSYDEWILQTSSEFEDPQPAPAHSGVWNISTRWVKDSAKFNEWTNEEDYETSGENDNHSGSRTASPAPSSNRYKSKRDHSDVIESESDPKRVKRSASETPLETEGSQQSTQSKAVEKSELEIEQDAVMEEASGSATEASQEPDNTLPADVDSMEVDSKGEDAESKADESVTKEAEAKDASVTEQDSNRGSAPPENEEALTQAEAERFQLEEEAGRYLSKQTQEVIIPSYAAWFSLSKIHEIEHKSLPEFFNLKNRSKTPTVYKDYRDFMINTYRLNPSEYLTVTACRRNLAGDVCAIIRVHAFLEQWGLINYQVDPDTRPSTVGPAFTGHFRVTADTPRGLQPFLPSVAAPTAALANGELKASTGGSKQETNMELRRNIFTNGSAAASKDGDDNASSKQQQQQRFNCFTCGTDCTKIRYHNIKTKNLELCSNCYIEGRFPSTMTSGDFIRLNAQHFKHATDDEWTDQETLLLLEGLELYDEDWNQVAEHVGTRSREQCILHFLKMPIEDPYLGGSTESELGPLQYHRIPFSQADNPVMSVVAFLASVVNPSVAQAAAKSALKELADLSKPTNGEKGEEQNEDLTGKASESEKMDVDKSTNGDAKEDEDAEMKQEEGATEKSDTDIAGMPRSTLEKAAAAALGCAAAKAKTLADNEEREVQRLVSQVVESQLKKMELKLQQFEELESVLETERRELERQRQQLYLDRLAMKKSIMAMQEKMTLARHSANPQMLSSIKARVINLISSIALIVGLMSCPNGVDAVPPNKIPHRADISHPKGQSPWPDYGEVPKVNTPEVKAWVKTVNWAKVPKLPIRPVEHMGDPPECKGEHKGECWWTCDMCVEPDDVVDCPGKNTWGLTFDDGPQTGVTEDLFKLLHEKNVTATFFVTGMKSTKGPWLLKDTIDRGHHLASHTWSHSGLTTLTNEQVVAELMWTQKYIFDHTGYKVKYFRPPYGDIDNRVRGIARELGFKTVIWSNDWDTQDWQLEENSITPKEVIRIFKNDLDELPHRRKGVITLEHDGDQKMAHMARTLLEMGLKKGLKPMNIAQCMGDKVGYLQVPAPAPVPVKGPPKPAQQPHQDPASPAAADPAAGDKKDTMSGALPGGDVSKQSIASSALSLTGLSVVGWALSTVVTSLVL</sequence>
<keyword evidence="2" id="KW-0378">Hydrolase</keyword>
<dbReference type="EMBL" id="JAIFTL010000051">
    <property type="protein sequence ID" value="KAG9324978.1"/>
    <property type="molecule type" value="Genomic_DNA"/>
</dbReference>
<evidence type="ECO:0000259" key="9">
    <source>
        <dbReference type="PROSITE" id="PS50172"/>
    </source>
</evidence>
<dbReference type="Gene3D" id="3.20.20.370">
    <property type="entry name" value="Glycoside hydrolase/deacetylase"/>
    <property type="match status" value="1"/>
</dbReference>
<feature type="compositionally biased region" description="Basic and acidic residues" evidence="7">
    <location>
        <begin position="833"/>
        <end position="846"/>
    </location>
</feature>
<evidence type="ECO:0000256" key="6">
    <source>
        <dbReference type="SAM" id="Coils"/>
    </source>
</evidence>
<dbReference type="CDD" id="cd02336">
    <property type="entry name" value="ZZ_RSC8"/>
    <property type="match status" value="1"/>
</dbReference>
<evidence type="ECO:0000259" key="12">
    <source>
        <dbReference type="PROSITE" id="PS51677"/>
    </source>
</evidence>
<dbReference type="PROSITE" id="PS50090">
    <property type="entry name" value="MYB_LIKE"/>
    <property type="match status" value="1"/>
</dbReference>
<feature type="compositionally biased region" description="Pro residues" evidence="7">
    <location>
        <begin position="1283"/>
        <end position="1295"/>
    </location>
</feature>
<dbReference type="InterPro" id="IPR017884">
    <property type="entry name" value="SANT_dom"/>
</dbReference>
<dbReference type="GO" id="GO:0046872">
    <property type="term" value="F:metal ion binding"/>
    <property type="evidence" value="ECO:0007669"/>
    <property type="project" value="UniProtKB-KW"/>
</dbReference>
<dbReference type="GO" id="GO:0004099">
    <property type="term" value="F:chitin deacetylase activity"/>
    <property type="evidence" value="ECO:0007669"/>
    <property type="project" value="TreeGrafter"/>
</dbReference>
<dbReference type="InterPro" id="IPR001357">
    <property type="entry name" value="BRCT_dom"/>
</dbReference>
<evidence type="ECO:0000256" key="5">
    <source>
        <dbReference type="ARBA" id="ARBA00023242"/>
    </source>
</evidence>
<proteinExistence type="predicted"/>
<organism evidence="14 15">
    <name type="scientific">Mortierella alpina</name>
    <name type="common">Oleaginous fungus</name>
    <name type="synonym">Mortierella renispora</name>
    <dbReference type="NCBI Taxonomy" id="64518"/>
    <lineage>
        <taxon>Eukaryota</taxon>
        <taxon>Fungi</taxon>
        <taxon>Fungi incertae sedis</taxon>
        <taxon>Mucoromycota</taxon>
        <taxon>Mortierellomycotina</taxon>
        <taxon>Mortierellomycetes</taxon>
        <taxon>Mortierellales</taxon>
        <taxon>Mortierellaceae</taxon>
        <taxon>Mortierella</taxon>
    </lineage>
</organism>
<evidence type="ECO:0000313" key="15">
    <source>
        <dbReference type="Proteomes" id="UP000717515"/>
    </source>
</evidence>
<evidence type="ECO:0000259" key="11">
    <source>
        <dbReference type="PROSITE" id="PS51293"/>
    </source>
</evidence>
<evidence type="ECO:0000256" key="1">
    <source>
        <dbReference type="ARBA" id="ARBA00022723"/>
    </source>
</evidence>
<keyword evidence="1" id="KW-0479">Metal-binding</keyword>
<feature type="region of interest" description="Disordered" evidence="7">
    <location>
        <begin position="269"/>
        <end position="423"/>
    </location>
</feature>
<feature type="compositionally biased region" description="Low complexity" evidence="7">
    <location>
        <begin position="1296"/>
        <end position="1311"/>
    </location>
</feature>
<dbReference type="InterPro" id="IPR050248">
    <property type="entry name" value="Polysacc_deacetylase_ArnD"/>
</dbReference>
<evidence type="ECO:0000259" key="10">
    <source>
        <dbReference type="PROSITE" id="PS50934"/>
    </source>
</evidence>
<dbReference type="InterPro" id="IPR036420">
    <property type="entry name" value="BRCT_dom_sf"/>
</dbReference>
<dbReference type="InterPro" id="IPR049898">
    <property type="entry name" value="MARR_BRCT_CHROMO"/>
</dbReference>
<feature type="region of interest" description="Disordered" evidence="7">
    <location>
        <begin position="791"/>
        <end position="848"/>
    </location>
</feature>
<keyword evidence="5" id="KW-0539">Nucleus</keyword>
<feature type="domain" description="BRCT" evidence="9">
    <location>
        <begin position="140"/>
        <end position="221"/>
    </location>
</feature>
<feature type="domain" description="SWIRM" evidence="10">
    <location>
        <begin position="447"/>
        <end position="544"/>
    </location>
</feature>
<dbReference type="Pfam" id="PF04433">
    <property type="entry name" value="SWIRM"/>
    <property type="match status" value="1"/>
</dbReference>
<dbReference type="Pfam" id="PF01522">
    <property type="entry name" value="Polysacc_deac_1"/>
    <property type="match status" value="1"/>
</dbReference>
<keyword evidence="4" id="KW-0804">Transcription</keyword>
<feature type="region of interest" description="Disordered" evidence="7">
    <location>
        <begin position="1283"/>
        <end position="1325"/>
    </location>
</feature>
<feature type="compositionally biased region" description="Polar residues" evidence="7">
    <location>
        <begin position="356"/>
        <end position="366"/>
    </location>
</feature>
<dbReference type="Gene3D" id="1.10.10.10">
    <property type="entry name" value="Winged helix-like DNA-binding domain superfamily/Winged helix DNA-binding domain"/>
    <property type="match status" value="1"/>
</dbReference>
<evidence type="ECO:0000259" key="8">
    <source>
        <dbReference type="PROSITE" id="PS50090"/>
    </source>
</evidence>
<evidence type="ECO:0000313" key="14">
    <source>
        <dbReference type="EMBL" id="KAG9324978.1"/>
    </source>
</evidence>
<feature type="domain" description="NodB homology" evidence="12">
    <location>
        <begin position="1076"/>
        <end position="1270"/>
    </location>
</feature>
<feature type="compositionally biased region" description="Polar residues" evidence="7">
    <location>
        <begin position="320"/>
        <end position="336"/>
    </location>
</feature>
<dbReference type="PANTHER" id="PTHR10587">
    <property type="entry name" value="GLYCOSYL TRANSFERASE-RELATED"/>
    <property type="match status" value="1"/>
</dbReference>
<dbReference type="SMART" id="SM00717">
    <property type="entry name" value="SANT"/>
    <property type="match status" value="1"/>
</dbReference>
<dbReference type="PROSITE" id="PS52032">
    <property type="entry name" value="MARR_BRCT_CHROMO"/>
    <property type="match status" value="1"/>
</dbReference>